<dbReference type="HOGENOM" id="CLU_147939_0_0_6"/>
<comment type="subunit">
    <text evidence="8">Homodimer.</text>
</comment>
<evidence type="ECO:0000256" key="6">
    <source>
        <dbReference type="ARBA" id="ARBA00023125"/>
    </source>
</evidence>
<dbReference type="SUPFAM" id="SSF48295">
    <property type="entry name" value="TrpR-like"/>
    <property type="match status" value="1"/>
</dbReference>
<accession>Q1ZJY7</accession>
<dbReference type="InterPro" id="IPR000831">
    <property type="entry name" value="Trp_repress"/>
</dbReference>
<sequence>MADILVSIDYQGTLQQDNIPDEVTMTTTSDSPDFTEWQNVLDLIRHASAEERDALLFQVLLTHDEREALIARVNIVHELLNGERSQRKISELLGVGVATITRGSNELKHQDDETKAWLANFLVQNKPEQ</sequence>
<evidence type="ECO:0000256" key="7">
    <source>
        <dbReference type="ARBA" id="ARBA00023163"/>
    </source>
</evidence>
<keyword evidence="7 8" id="KW-0804">Transcription</keyword>
<evidence type="ECO:0000256" key="5">
    <source>
        <dbReference type="ARBA" id="ARBA00023015"/>
    </source>
</evidence>
<dbReference type="Gene3D" id="1.10.1270.10">
    <property type="entry name" value="TrpR-like"/>
    <property type="match status" value="1"/>
</dbReference>
<dbReference type="Proteomes" id="UP000001603">
    <property type="component" value="Unassembled WGS sequence"/>
</dbReference>
<comment type="subcellular location">
    <subcellularLocation>
        <location evidence="1 8">Cytoplasm</location>
    </subcellularLocation>
</comment>
<reference evidence="9 10" key="1">
    <citation type="journal article" date="2009" name="Proc. Natl. Acad. Sci. U.S.A.">
        <title>The genomic basis of trophic strategy in marine bacteria.</title>
        <authorList>
            <person name="Lauro F.M."/>
            <person name="McDougald D."/>
            <person name="Thomas T."/>
            <person name="Williams T.J."/>
            <person name="Egan S."/>
            <person name="Rice S."/>
            <person name="DeMaere M.Z."/>
            <person name="Ting L."/>
            <person name="Ertan H."/>
            <person name="Johnson J."/>
            <person name="Ferriera S."/>
            <person name="Lapidus A."/>
            <person name="Anderson I."/>
            <person name="Kyrpides N."/>
            <person name="Munk A.C."/>
            <person name="Detter C."/>
            <person name="Han C.S."/>
            <person name="Brown M.V."/>
            <person name="Robb F.T."/>
            <person name="Kjelleberg S."/>
            <person name="Cavicchioli R."/>
        </authorList>
    </citation>
    <scope>NUCLEOTIDE SEQUENCE [LARGE SCALE GENOMIC DNA]</scope>
    <source>
        <strain evidence="9 10">S14</strain>
    </source>
</reference>
<dbReference type="GO" id="GO:0043565">
    <property type="term" value="F:sequence-specific DNA binding"/>
    <property type="evidence" value="ECO:0007669"/>
    <property type="project" value="UniProtKB-UniRule"/>
</dbReference>
<dbReference type="eggNOG" id="COG2973">
    <property type="taxonomic scope" value="Bacteria"/>
</dbReference>
<comment type="caution">
    <text evidence="9">The sequence shown here is derived from an EMBL/GenBank/DDBJ whole genome shotgun (WGS) entry which is preliminary data.</text>
</comment>
<dbReference type="Pfam" id="PF01371">
    <property type="entry name" value="Trp_repressor"/>
    <property type="match status" value="1"/>
</dbReference>
<dbReference type="EMBL" id="AAOJ01000019">
    <property type="protein sequence ID" value="EAS62480.1"/>
    <property type="molecule type" value="Genomic_DNA"/>
</dbReference>
<dbReference type="GO" id="GO:0005737">
    <property type="term" value="C:cytoplasm"/>
    <property type="evidence" value="ECO:0007669"/>
    <property type="project" value="UniProtKB-SubCell"/>
</dbReference>
<dbReference type="GO" id="GO:0045892">
    <property type="term" value="P:negative regulation of DNA-templated transcription"/>
    <property type="evidence" value="ECO:0007669"/>
    <property type="project" value="UniProtKB-UniRule"/>
</dbReference>
<dbReference type="HAMAP" id="MF_00475">
    <property type="entry name" value="Trp_repressor"/>
    <property type="match status" value="1"/>
</dbReference>
<evidence type="ECO:0000313" key="9">
    <source>
        <dbReference type="EMBL" id="EAS62480.1"/>
    </source>
</evidence>
<dbReference type="InterPro" id="IPR010921">
    <property type="entry name" value="Trp_repressor/repl_initiator"/>
</dbReference>
<name>Q1ZJY7_PHOAS</name>
<proteinExistence type="inferred from homology"/>
<evidence type="ECO:0000313" key="10">
    <source>
        <dbReference type="Proteomes" id="UP000001603"/>
    </source>
</evidence>
<comment type="similarity">
    <text evidence="2 8">Belongs to the TrpR family.</text>
</comment>
<dbReference type="PANTHER" id="PTHR38025">
    <property type="entry name" value="TRP OPERON REPRESSOR"/>
    <property type="match status" value="1"/>
</dbReference>
<keyword evidence="4 8" id="KW-0678">Repressor</keyword>
<gene>
    <name evidence="8" type="primary">trpR</name>
    <name evidence="9" type="ORF">VAS14_07189</name>
</gene>
<evidence type="ECO:0000256" key="1">
    <source>
        <dbReference type="ARBA" id="ARBA00004496"/>
    </source>
</evidence>
<keyword evidence="5 8" id="KW-0805">Transcription regulation</keyword>
<dbReference type="PANTHER" id="PTHR38025:SF1">
    <property type="entry name" value="TRP OPERON REPRESSOR"/>
    <property type="match status" value="1"/>
</dbReference>
<comment type="function">
    <text evidence="8">This protein is an aporepressor. When complexed with L-tryptophan it binds the operator region of the trp operon and prevents the initiation of transcription.</text>
</comment>
<evidence type="ECO:0000256" key="8">
    <source>
        <dbReference type="HAMAP-Rule" id="MF_00475"/>
    </source>
</evidence>
<dbReference type="AlphaFoldDB" id="Q1ZJY7"/>
<evidence type="ECO:0000256" key="4">
    <source>
        <dbReference type="ARBA" id="ARBA00022491"/>
    </source>
</evidence>
<dbReference type="InterPro" id="IPR038116">
    <property type="entry name" value="TrpR-like_sf"/>
</dbReference>
<dbReference type="NCBIfam" id="TIGR01321">
    <property type="entry name" value="TrpR"/>
    <property type="match status" value="1"/>
</dbReference>
<organism evidence="9 10">
    <name type="scientific">Photobacterium angustum (strain S14 / CCUG 15956)</name>
    <name type="common">Vibrio sp. (strain S14 / CCUG 15956)</name>
    <dbReference type="NCBI Taxonomy" id="314292"/>
    <lineage>
        <taxon>Bacteria</taxon>
        <taxon>Pseudomonadati</taxon>
        <taxon>Pseudomonadota</taxon>
        <taxon>Gammaproteobacteria</taxon>
        <taxon>Vibrionales</taxon>
        <taxon>Vibrionaceae</taxon>
        <taxon>Photobacterium</taxon>
    </lineage>
</organism>
<feature type="DNA-binding region" evidence="8">
    <location>
        <begin position="86"/>
        <end position="109"/>
    </location>
</feature>
<protein>
    <recommendedName>
        <fullName evidence="8">Trp operon repressor homolog</fullName>
    </recommendedName>
</protein>
<dbReference type="GO" id="GO:0003700">
    <property type="term" value="F:DNA-binding transcription factor activity"/>
    <property type="evidence" value="ECO:0007669"/>
    <property type="project" value="UniProtKB-UniRule"/>
</dbReference>
<keyword evidence="6 8" id="KW-0238">DNA-binding</keyword>
<dbReference type="InterPro" id="IPR013335">
    <property type="entry name" value="Trp_repress_bac"/>
</dbReference>
<evidence type="ECO:0000256" key="3">
    <source>
        <dbReference type="ARBA" id="ARBA00022490"/>
    </source>
</evidence>
<keyword evidence="3 8" id="KW-0963">Cytoplasm</keyword>
<evidence type="ECO:0000256" key="2">
    <source>
        <dbReference type="ARBA" id="ARBA00007027"/>
    </source>
</evidence>